<accession>A0AC61KXX1</accession>
<name>A0AC61KXX1_9EURY</name>
<proteinExistence type="predicted"/>
<reference evidence="1" key="1">
    <citation type="submission" date="2018-01" db="EMBL/GenBank/DDBJ databases">
        <authorList>
            <person name="Krukenberg V."/>
        </authorList>
    </citation>
    <scope>NUCLEOTIDE SEQUENCE</scope>
    <source>
        <strain evidence="1">E20ANME2</strain>
    </source>
</reference>
<protein>
    <submittedName>
        <fullName evidence="1">Nucleotidyltransferase domain-containing protein</fullName>
    </submittedName>
</protein>
<dbReference type="Proteomes" id="UP000248329">
    <property type="component" value="Unassembled WGS sequence"/>
</dbReference>
<sequence>MIEQRFKLDKREKQKIRGILKEAIATIEEVEFAYIYGSFQEDCGFHDIDVAVYLSQTDDADPLKYELSLASMLERRIRFPVDVRVLSYNHAPNSFRYEVTRGEVVFSRNEELRFGFVERTWREYLDYKPVAEYILQELVDAT</sequence>
<organism evidence="1 2">
    <name type="scientific">Candidatus Methanogaster sp</name>
    <dbReference type="NCBI Taxonomy" id="3386292"/>
    <lineage>
        <taxon>Archaea</taxon>
        <taxon>Methanobacteriati</taxon>
        <taxon>Methanobacteriota</taxon>
        <taxon>Stenosarchaea group</taxon>
        <taxon>Methanomicrobia</taxon>
        <taxon>Methanosarcinales</taxon>
        <taxon>ANME-2 cluster</taxon>
        <taxon>Candidatus Methanogasteraceae</taxon>
        <taxon>Candidatus Methanogaster</taxon>
    </lineage>
</organism>
<gene>
    <name evidence="1" type="ORF">C4B59_16910</name>
</gene>
<dbReference type="EMBL" id="PQXF01000103">
    <property type="protein sequence ID" value="PXF56449.1"/>
    <property type="molecule type" value="Genomic_DNA"/>
</dbReference>
<evidence type="ECO:0000313" key="2">
    <source>
        <dbReference type="Proteomes" id="UP000248329"/>
    </source>
</evidence>
<comment type="caution">
    <text evidence="1">The sequence shown here is derived from an EMBL/GenBank/DDBJ whole genome shotgun (WGS) entry which is preliminary data.</text>
</comment>
<evidence type="ECO:0000313" key="1">
    <source>
        <dbReference type="EMBL" id="PXF56449.1"/>
    </source>
</evidence>